<accession>A0A161QDC8</accession>
<comment type="caution">
    <text evidence="2">The sequence shown here is derived from an EMBL/GenBank/DDBJ whole genome shotgun (WGS) entry which is preliminary data.</text>
</comment>
<dbReference type="Proteomes" id="UP000075737">
    <property type="component" value="Unassembled WGS sequence"/>
</dbReference>
<dbReference type="InterPro" id="IPR013022">
    <property type="entry name" value="Xyl_isomerase-like_TIM-brl"/>
</dbReference>
<proteinExistence type="predicted"/>
<dbReference type="InterPro" id="IPR036237">
    <property type="entry name" value="Xyl_isomerase-like_sf"/>
</dbReference>
<sequence length="264" mass="31177">MQKNYKKGIFSWFGYIMPFFERAYHIKKAGFDAISLWWEDEREIKRTEMPEVVREIGLDVDYVHFPYEHCNSIWHIEKNIFCKIIDRYSLWFEECIEKGINLIVLHVEDNPQISPNFAGIDNMRKIVEKAKEYNIKLAVENTRKNEYLDLILENIDDENLGFCHDASHDILTGKGSFTALKRWKSRLFCTHISDNCGKEDNHFVPFKGSIDWESFAADFPKEYKGMLTLEICASMEEIKTLKPEDYLKIARENLLKVEEKIINA</sequence>
<dbReference type="OrthoDB" id="9801960at2"/>
<evidence type="ECO:0000313" key="2">
    <source>
        <dbReference type="EMBL" id="KYO67973.1"/>
    </source>
</evidence>
<organism evidence="2 3">
    <name type="scientific">Thermovenabulum gondwanense</name>
    <dbReference type="NCBI Taxonomy" id="520767"/>
    <lineage>
        <taxon>Bacteria</taxon>
        <taxon>Bacillati</taxon>
        <taxon>Bacillota</taxon>
        <taxon>Clostridia</taxon>
        <taxon>Thermosediminibacterales</taxon>
        <taxon>Thermosediminibacteraceae</taxon>
        <taxon>Thermovenabulum</taxon>
    </lineage>
</organism>
<name>A0A161QDC8_9FIRM</name>
<dbReference type="AlphaFoldDB" id="A0A161QDC8"/>
<dbReference type="Gene3D" id="3.20.20.150">
    <property type="entry name" value="Divalent-metal-dependent TIM barrel enzymes"/>
    <property type="match status" value="1"/>
</dbReference>
<dbReference type="RefSeq" id="WP_068747463.1">
    <property type="nucleotide sequence ID" value="NZ_LOHZ01000019.1"/>
</dbReference>
<gene>
    <name evidence="2" type="ORF">ATZ99_02830</name>
</gene>
<dbReference type="PANTHER" id="PTHR12110:SF21">
    <property type="entry name" value="XYLOSE ISOMERASE-LIKE TIM BARREL DOMAIN-CONTAINING PROTEIN"/>
    <property type="match status" value="1"/>
</dbReference>
<dbReference type="STRING" id="520767.ATZ99_02830"/>
<dbReference type="PANTHER" id="PTHR12110">
    <property type="entry name" value="HYDROXYPYRUVATE ISOMERASE"/>
    <property type="match status" value="1"/>
</dbReference>
<keyword evidence="3" id="KW-1185">Reference proteome</keyword>
<feature type="domain" description="Xylose isomerase-like TIM barrel" evidence="1">
    <location>
        <begin position="26"/>
        <end position="242"/>
    </location>
</feature>
<dbReference type="SUPFAM" id="SSF51658">
    <property type="entry name" value="Xylose isomerase-like"/>
    <property type="match status" value="1"/>
</dbReference>
<dbReference type="Pfam" id="PF01261">
    <property type="entry name" value="AP_endonuc_2"/>
    <property type="match status" value="1"/>
</dbReference>
<evidence type="ECO:0000313" key="3">
    <source>
        <dbReference type="Proteomes" id="UP000075737"/>
    </source>
</evidence>
<protein>
    <recommendedName>
        <fullName evidence="1">Xylose isomerase-like TIM barrel domain-containing protein</fullName>
    </recommendedName>
</protein>
<dbReference type="InterPro" id="IPR050312">
    <property type="entry name" value="IolE/XylAMocC-like"/>
</dbReference>
<evidence type="ECO:0000259" key="1">
    <source>
        <dbReference type="Pfam" id="PF01261"/>
    </source>
</evidence>
<dbReference type="EMBL" id="LOHZ01000019">
    <property type="protein sequence ID" value="KYO67973.1"/>
    <property type="molecule type" value="Genomic_DNA"/>
</dbReference>
<reference evidence="2 3" key="1">
    <citation type="submission" date="2015-12" db="EMBL/GenBank/DDBJ databases">
        <title>Draft genome of Thermovenabulum gondwanense isolated from a red thermophilic microbial mat colonisisng an outflow channel of a bore well.</title>
        <authorList>
            <person name="Patel B.K."/>
        </authorList>
    </citation>
    <scope>NUCLEOTIDE SEQUENCE [LARGE SCALE GENOMIC DNA]</scope>
    <source>
        <strain evidence="2 3">R270</strain>
    </source>
</reference>